<dbReference type="OrthoDB" id="4344093at2759"/>
<dbReference type="Proteomes" id="UP000094526">
    <property type="component" value="Unassembled WGS sequence"/>
</dbReference>
<name>A0A1C1CBI8_9EURO</name>
<protein>
    <submittedName>
        <fullName evidence="1">Uncharacterized protein</fullName>
    </submittedName>
</protein>
<dbReference type="VEuPathDB" id="FungiDB:CLCR_00054"/>
<organism evidence="1 2">
    <name type="scientific">Cladophialophora carrionii</name>
    <dbReference type="NCBI Taxonomy" id="86049"/>
    <lineage>
        <taxon>Eukaryota</taxon>
        <taxon>Fungi</taxon>
        <taxon>Dikarya</taxon>
        <taxon>Ascomycota</taxon>
        <taxon>Pezizomycotina</taxon>
        <taxon>Eurotiomycetes</taxon>
        <taxon>Chaetothyriomycetidae</taxon>
        <taxon>Chaetothyriales</taxon>
        <taxon>Herpotrichiellaceae</taxon>
        <taxon>Cladophialophora</taxon>
    </lineage>
</organism>
<dbReference type="VEuPathDB" id="FungiDB:G647_00056"/>
<accession>A0A1C1CBI8</accession>
<dbReference type="AlphaFoldDB" id="A0A1C1CBI8"/>
<proteinExistence type="predicted"/>
<comment type="caution">
    <text evidence="1">The sequence shown here is derived from an EMBL/GenBank/DDBJ whole genome shotgun (WGS) entry which is preliminary data.</text>
</comment>
<reference evidence="2" key="1">
    <citation type="submission" date="2015-07" db="EMBL/GenBank/DDBJ databases">
        <authorList>
            <person name="Teixeira M.M."/>
            <person name="Souza R.C."/>
            <person name="Almeida L.G."/>
            <person name="Vicente V.A."/>
            <person name="de Hoog S."/>
            <person name="Bocca A.L."/>
            <person name="de Almeida S.R."/>
            <person name="Vasconcelos A.T."/>
            <person name="Felipe M.S."/>
        </authorList>
    </citation>
    <scope>NUCLEOTIDE SEQUENCE [LARGE SCALE GENOMIC DNA]</scope>
    <source>
        <strain evidence="2">KSF</strain>
    </source>
</reference>
<evidence type="ECO:0000313" key="1">
    <source>
        <dbReference type="EMBL" id="OCT45903.1"/>
    </source>
</evidence>
<dbReference type="STRING" id="86049.A0A1C1CBI8"/>
<gene>
    <name evidence="1" type="ORF">CLCR_00054</name>
</gene>
<dbReference type="EMBL" id="LGRB01000018">
    <property type="protein sequence ID" value="OCT45903.1"/>
    <property type="molecule type" value="Genomic_DNA"/>
</dbReference>
<keyword evidence="2" id="KW-1185">Reference proteome</keyword>
<evidence type="ECO:0000313" key="2">
    <source>
        <dbReference type="Proteomes" id="UP000094526"/>
    </source>
</evidence>
<sequence length="336" mass="36013">MTEQADSGTMLEPIKASMLLELEGERSLDRQAASSHSLPVAHPNGIFLPGLDKRFGSVWAGGHVVGVGSLGEVDGATPGKRSLPLHVLATALLSSNARAPGPDTLPNIYIIAPHALQTVPMLHALLANMISDSQAAIELLKTVRLLQYFDLAGIAESVAEVSDNVYRDSQKHEGRCETGPFRNIVLVQGICPTVYATYRRSNLLQANALLASLGRNITQLSRSSGDTLVIVELLVEMEEADDMQQKQDAVRPRTARSMALDPSFLGPMGETLRVASCHETLAKTLAASLDRVVAVHDGLGRITSDKSRKGSQDLVIEVIKDRSGTLTGLWGVLKEA</sequence>